<proteinExistence type="predicted"/>
<gene>
    <name evidence="7" type="ORF">MYCIT1_LOCUS37283</name>
</gene>
<comment type="subcellular location">
    <subcellularLocation>
        <location evidence="2">Cytoplasm</location>
    </subcellularLocation>
    <subcellularLocation>
        <location evidence="1">Nucleus</location>
    </subcellularLocation>
</comment>
<keyword evidence="5" id="KW-0539">Nucleus</keyword>
<sequence>MFGSIALTIDSVIVLSIAARDACCTCCVTIRSGARRALSSSSSSISLAIAFAFAMITNRNLLNPKFDGYKFEAIDQEECVAHHSLQYPITQATVSTHHPLSFHEVQSRITHNHLTIWQGSSRAIYVDADYHVIVVSFDGASTPSFRSMFEMPRPLQSSNTQTHEYPSVATLSSTHVAVSDGAGLLYFLEDCGEEVLGTRGVYRLPASDPFRIHIGKTLVDETVLVLSARSPVSSRTETVNFNIYGIRLQKSSEISRSDAVLPLDVKWQRRGSAVPFNVFYDESRGTFVIMGECAYTVIEGPDVPAYEPAADEIVPIPRANESLDVTPPPPYSWTQTSDSVTVVLPLPSSTPTACIQVTFSPHALTLHIKDDIATDMPLPHYSSKRLWGPVAVSSSMWTWDREGDHHLGLLTLHLDKQHEGTRWSHLFESSGTSSDDPEVPETVDPSELWKIRESLEKYTTSLHGGEDASGLGLGTGLPSLAQGEMDDEVDLSIGKNTQLTWVKVNGASPSWASQSGELPGRLLSTDLPGSNLICSLVLKNGIDGTVFTLQPALSNDEDPATWTHSSTFSALSFVLASKTDTRFTHHISNSAVLAFENGMHNRGGNVYIYRAAPAGQNWAKQAVLRAGNQGSLLGVGAIHVGNDVLILALTEKELVVVKNIV</sequence>
<evidence type="ECO:0000256" key="3">
    <source>
        <dbReference type="ARBA" id="ARBA00018915"/>
    </source>
</evidence>
<dbReference type="Gene3D" id="2.60.40.790">
    <property type="match status" value="1"/>
</dbReference>
<dbReference type="GO" id="GO:0005634">
    <property type="term" value="C:nucleus"/>
    <property type="evidence" value="ECO:0007669"/>
    <property type="project" value="UniProtKB-SubCell"/>
</dbReference>
<dbReference type="PROSITE" id="PS51203">
    <property type="entry name" value="CS"/>
    <property type="match status" value="1"/>
</dbReference>
<dbReference type="InterPro" id="IPR037895">
    <property type="entry name" value="NUDCD1"/>
</dbReference>
<name>A0AAD2HZL7_9AGAR</name>
<dbReference type="Proteomes" id="UP001295794">
    <property type="component" value="Unassembled WGS sequence"/>
</dbReference>
<dbReference type="SUPFAM" id="SSF49764">
    <property type="entry name" value="HSP20-like chaperones"/>
    <property type="match status" value="1"/>
</dbReference>
<dbReference type="PANTHER" id="PTHR21664:SF1">
    <property type="entry name" value="NUDC DOMAIN-CONTAINING PROTEIN 1"/>
    <property type="match status" value="1"/>
</dbReference>
<keyword evidence="8" id="KW-1185">Reference proteome</keyword>
<dbReference type="InterPro" id="IPR007052">
    <property type="entry name" value="CS_dom"/>
</dbReference>
<dbReference type="Pfam" id="PF04969">
    <property type="entry name" value="CS"/>
    <property type="match status" value="1"/>
</dbReference>
<comment type="caution">
    <text evidence="7">The sequence shown here is derived from an EMBL/GenBank/DDBJ whole genome shotgun (WGS) entry which is preliminary data.</text>
</comment>
<accession>A0AAD2HZL7</accession>
<organism evidence="7 8">
    <name type="scientific">Mycena citricolor</name>
    <dbReference type="NCBI Taxonomy" id="2018698"/>
    <lineage>
        <taxon>Eukaryota</taxon>
        <taxon>Fungi</taxon>
        <taxon>Dikarya</taxon>
        <taxon>Basidiomycota</taxon>
        <taxon>Agaricomycotina</taxon>
        <taxon>Agaricomycetes</taxon>
        <taxon>Agaricomycetidae</taxon>
        <taxon>Agaricales</taxon>
        <taxon>Marasmiineae</taxon>
        <taxon>Mycenaceae</taxon>
        <taxon>Mycena</taxon>
    </lineage>
</organism>
<dbReference type="GO" id="GO:0005737">
    <property type="term" value="C:cytoplasm"/>
    <property type="evidence" value="ECO:0007669"/>
    <property type="project" value="UniProtKB-SubCell"/>
</dbReference>
<evidence type="ECO:0000256" key="5">
    <source>
        <dbReference type="ARBA" id="ARBA00023242"/>
    </source>
</evidence>
<evidence type="ECO:0000256" key="4">
    <source>
        <dbReference type="ARBA" id="ARBA00022490"/>
    </source>
</evidence>
<dbReference type="PANTHER" id="PTHR21664">
    <property type="entry name" value="CHRONIC MYELOGENOUS LEUKEMIA TUMOR ANTIGEN 66"/>
    <property type="match status" value="1"/>
</dbReference>
<dbReference type="EMBL" id="CAVNYO010000478">
    <property type="protein sequence ID" value="CAK5284209.1"/>
    <property type="molecule type" value="Genomic_DNA"/>
</dbReference>
<dbReference type="CDD" id="cd06467">
    <property type="entry name" value="p23_NUDC_like"/>
    <property type="match status" value="1"/>
</dbReference>
<dbReference type="AlphaFoldDB" id="A0AAD2HZL7"/>
<feature type="domain" description="CS" evidence="6">
    <location>
        <begin position="326"/>
        <end position="427"/>
    </location>
</feature>
<reference evidence="7" key="1">
    <citation type="submission" date="2023-11" db="EMBL/GenBank/DDBJ databases">
        <authorList>
            <person name="De Vega J J."/>
            <person name="De Vega J J."/>
        </authorList>
    </citation>
    <scope>NUCLEOTIDE SEQUENCE</scope>
</reference>
<evidence type="ECO:0000313" key="8">
    <source>
        <dbReference type="Proteomes" id="UP001295794"/>
    </source>
</evidence>
<evidence type="ECO:0000313" key="7">
    <source>
        <dbReference type="EMBL" id="CAK5284209.1"/>
    </source>
</evidence>
<dbReference type="InterPro" id="IPR008978">
    <property type="entry name" value="HSP20-like_chaperone"/>
</dbReference>
<evidence type="ECO:0000256" key="2">
    <source>
        <dbReference type="ARBA" id="ARBA00004496"/>
    </source>
</evidence>
<evidence type="ECO:0000256" key="1">
    <source>
        <dbReference type="ARBA" id="ARBA00004123"/>
    </source>
</evidence>
<keyword evidence="4" id="KW-0963">Cytoplasm</keyword>
<protein>
    <recommendedName>
        <fullName evidence="3">NudC domain-containing protein 1</fullName>
    </recommendedName>
</protein>
<evidence type="ECO:0000259" key="6">
    <source>
        <dbReference type="PROSITE" id="PS51203"/>
    </source>
</evidence>